<accession>A0ABW1QX88</accession>
<proteinExistence type="predicted"/>
<dbReference type="EMBL" id="JBHSQI010000001">
    <property type="protein sequence ID" value="MFC6152495.1"/>
    <property type="molecule type" value="Genomic_DNA"/>
</dbReference>
<dbReference type="RefSeq" id="WP_128220807.1">
    <property type="nucleotide sequence ID" value="NZ_CP034929.1"/>
</dbReference>
<reference evidence="2" key="1">
    <citation type="journal article" date="2019" name="Int. J. Syst. Evol. Microbiol.">
        <title>The Global Catalogue of Microorganisms (GCM) 10K type strain sequencing project: providing services to taxonomists for standard genome sequencing and annotation.</title>
        <authorList>
            <consortium name="The Broad Institute Genomics Platform"/>
            <consortium name="The Broad Institute Genome Sequencing Center for Infectious Disease"/>
            <person name="Wu L."/>
            <person name="Ma J."/>
        </authorList>
    </citation>
    <scope>NUCLEOTIDE SEQUENCE [LARGE SCALE GENOMIC DNA]</scope>
    <source>
        <strain evidence="2">DFY28</strain>
    </source>
</reference>
<dbReference type="Proteomes" id="UP001596098">
    <property type="component" value="Unassembled WGS sequence"/>
</dbReference>
<sequence length="78" mass="9018">MARIPALDVIKARQRANAAEWEYRSLRYERDLSRSAVTRLLVEQAELGGWELSRTRIAPDGTRSVLLRRKVIRVVRTA</sequence>
<evidence type="ECO:0000313" key="1">
    <source>
        <dbReference type="EMBL" id="MFC6152495.1"/>
    </source>
</evidence>
<name>A0ABW1QX88_9ACTN</name>
<organism evidence="1 2">
    <name type="scientific">Nocardioides yefusunii</name>
    <dbReference type="NCBI Taxonomy" id="2500546"/>
    <lineage>
        <taxon>Bacteria</taxon>
        <taxon>Bacillati</taxon>
        <taxon>Actinomycetota</taxon>
        <taxon>Actinomycetes</taxon>
        <taxon>Propionibacteriales</taxon>
        <taxon>Nocardioidaceae</taxon>
        <taxon>Nocardioides</taxon>
    </lineage>
</organism>
<keyword evidence="2" id="KW-1185">Reference proteome</keyword>
<comment type="caution">
    <text evidence="1">The sequence shown here is derived from an EMBL/GenBank/DDBJ whole genome shotgun (WGS) entry which is preliminary data.</text>
</comment>
<dbReference type="Pfam" id="PF18963">
    <property type="entry name" value="DUF5703"/>
    <property type="match status" value="1"/>
</dbReference>
<protein>
    <submittedName>
        <fullName evidence="1">DUF5703 family protein</fullName>
    </submittedName>
</protein>
<evidence type="ECO:0000313" key="2">
    <source>
        <dbReference type="Proteomes" id="UP001596098"/>
    </source>
</evidence>
<dbReference type="InterPro" id="IPR043758">
    <property type="entry name" value="DUF5703"/>
</dbReference>
<gene>
    <name evidence="1" type="ORF">ACFPWU_02295</name>
</gene>